<dbReference type="EMBL" id="OU594942">
    <property type="protein sequence ID" value="CAG9277086.1"/>
    <property type="molecule type" value="Genomic_DNA"/>
</dbReference>
<feature type="compositionally biased region" description="Polar residues" evidence="1">
    <location>
        <begin position="1"/>
        <end position="11"/>
    </location>
</feature>
<dbReference type="AlphaFoldDB" id="A0A8J9WYR4"/>
<gene>
    <name evidence="2" type="ORF">PTTT1_LOCUS2748</name>
</gene>
<protein>
    <submittedName>
        <fullName evidence="2">Uncharacterized protein</fullName>
    </submittedName>
</protein>
<evidence type="ECO:0000256" key="1">
    <source>
        <dbReference type="SAM" id="MobiDB-lite"/>
    </source>
</evidence>
<name>A0A8J9WYR4_PHATR</name>
<reference evidence="2" key="1">
    <citation type="submission" date="2022-02" db="EMBL/GenBank/DDBJ databases">
        <authorList>
            <person name="Giguere J D."/>
        </authorList>
    </citation>
    <scope>NUCLEOTIDE SEQUENCE</scope>
    <source>
        <strain evidence="2">CCAP 1055/1</strain>
    </source>
</reference>
<feature type="compositionally biased region" description="Acidic residues" evidence="1">
    <location>
        <begin position="48"/>
        <end position="66"/>
    </location>
</feature>
<dbReference type="Proteomes" id="UP000836788">
    <property type="component" value="Chromosome 1"/>
</dbReference>
<feature type="compositionally biased region" description="Basic residues" evidence="1">
    <location>
        <begin position="73"/>
        <end position="91"/>
    </location>
</feature>
<accession>A0A8J9WYR4</accession>
<feature type="region of interest" description="Disordered" evidence="1">
    <location>
        <begin position="1"/>
        <end position="98"/>
    </location>
</feature>
<organism evidence="2">
    <name type="scientific">Phaeodactylum tricornutum</name>
    <name type="common">Diatom</name>
    <dbReference type="NCBI Taxonomy" id="2850"/>
    <lineage>
        <taxon>Eukaryota</taxon>
        <taxon>Sar</taxon>
        <taxon>Stramenopiles</taxon>
        <taxon>Ochrophyta</taxon>
        <taxon>Bacillariophyta</taxon>
        <taxon>Bacillariophyceae</taxon>
        <taxon>Bacillariophycidae</taxon>
        <taxon>Naviculales</taxon>
        <taxon>Phaeodactylaceae</taxon>
        <taxon>Phaeodactylum</taxon>
    </lineage>
</organism>
<evidence type="ECO:0000313" key="2">
    <source>
        <dbReference type="EMBL" id="CAG9277086.1"/>
    </source>
</evidence>
<proteinExistence type="predicted"/>
<sequence>MTVPTIPSRSATPKARGVPCPRRARGARGARGGNDSSIRSMKDPDDHVEGDEYDNVEIESAQEDDSTAPVKKERAKKQKNPSKRKHKRAKSCRSPISCRGHVDNKKTSAILDPGTECGIVGGDIWTVLEKVIGLEAQLGGALAGMGTCSLPLVNAVAAYNHSKEGTILIGAGNVGHDEQSTQTELLLNTHKIRKHSVIVSDTTIRDGGLQSIEVDGISIAFDFVYEKTLSFYLCKPTKRS</sequence>